<dbReference type="InterPro" id="IPR046335">
    <property type="entry name" value="LacI/GalR-like_sensor"/>
</dbReference>
<dbReference type="Pfam" id="PF13377">
    <property type="entry name" value="Peripla_BP_3"/>
    <property type="match status" value="1"/>
</dbReference>
<dbReference type="InterPro" id="IPR028082">
    <property type="entry name" value="Peripla_BP_I"/>
</dbReference>
<evidence type="ECO:0000259" key="4">
    <source>
        <dbReference type="Pfam" id="PF13377"/>
    </source>
</evidence>
<evidence type="ECO:0000313" key="5">
    <source>
        <dbReference type="EMBL" id="GMA21131.1"/>
    </source>
</evidence>
<dbReference type="Proteomes" id="UP001157109">
    <property type="component" value="Unassembled WGS sequence"/>
</dbReference>
<dbReference type="Gene3D" id="3.40.50.2300">
    <property type="match status" value="2"/>
</dbReference>
<keyword evidence="2" id="KW-0238">DNA-binding</keyword>
<keyword evidence="6" id="KW-1185">Reference proteome</keyword>
<feature type="domain" description="Transcriptional regulator LacI/GalR-like sensor" evidence="4">
    <location>
        <begin position="29"/>
        <end position="195"/>
    </location>
</feature>
<dbReference type="PANTHER" id="PTHR30146:SF109">
    <property type="entry name" value="HTH-TYPE TRANSCRIPTIONAL REGULATOR GALS"/>
    <property type="match status" value="1"/>
</dbReference>
<evidence type="ECO:0000256" key="3">
    <source>
        <dbReference type="ARBA" id="ARBA00023163"/>
    </source>
</evidence>
<gene>
    <name evidence="5" type="ORF">GCM10025862_31520</name>
</gene>
<dbReference type="EMBL" id="BSUJ01000001">
    <property type="protein sequence ID" value="GMA21131.1"/>
    <property type="molecule type" value="Genomic_DNA"/>
</dbReference>
<sequence length="201" mass="21180">MVLVDRAGKYTNFCSVSVDDVEGGRLAASHLLDLGHERIAVVGGPSSLQQVQDRRLGAELALGARRSDALLLHVSTAALDIASGVAAAGELAGLPDAERPTAVFALNDLLAIGVLQGCVTHGLRVPDDVAIVGYDDILFAAVAAVPLSSVRQPRARLGRRAAELLFDEVAALDEGRPHTHEHVQFAPELVVRRSSQPDHPV</sequence>
<organism evidence="5 6">
    <name type="scientific">Arsenicicoccus piscis</name>
    <dbReference type="NCBI Taxonomy" id="673954"/>
    <lineage>
        <taxon>Bacteria</taxon>
        <taxon>Bacillati</taxon>
        <taxon>Actinomycetota</taxon>
        <taxon>Actinomycetes</taxon>
        <taxon>Micrococcales</taxon>
        <taxon>Intrasporangiaceae</taxon>
        <taxon>Arsenicicoccus</taxon>
    </lineage>
</organism>
<keyword evidence="1" id="KW-0805">Transcription regulation</keyword>
<evidence type="ECO:0000313" key="6">
    <source>
        <dbReference type="Proteomes" id="UP001157109"/>
    </source>
</evidence>
<comment type="caution">
    <text evidence="5">The sequence shown here is derived from an EMBL/GenBank/DDBJ whole genome shotgun (WGS) entry which is preliminary data.</text>
</comment>
<dbReference type="PANTHER" id="PTHR30146">
    <property type="entry name" value="LACI-RELATED TRANSCRIPTIONAL REPRESSOR"/>
    <property type="match status" value="1"/>
</dbReference>
<dbReference type="SUPFAM" id="SSF53822">
    <property type="entry name" value="Periplasmic binding protein-like I"/>
    <property type="match status" value="1"/>
</dbReference>
<evidence type="ECO:0000256" key="1">
    <source>
        <dbReference type="ARBA" id="ARBA00023015"/>
    </source>
</evidence>
<name>A0ABQ6HRP2_9MICO</name>
<accession>A0ABQ6HRP2</accession>
<evidence type="ECO:0000256" key="2">
    <source>
        <dbReference type="ARBA" id="ARBA00023125"/>
    </source>
</evidence>
<proteinExistence type="predicted"/>
<reference evidence="6" key="1">
    <citation type="journal article" date="2019" name="Int. J. Syst. Evol. Microbiol.">
        <title>The Global Catalogue of Microorganisms (GCM) 10K type strain sequencing project: providing services to taxonomists for standard genome sequencing and annotation.</title>
        <authorList>
            <consortium name="The Broad Institute Genomics Platform"/>
            <consortium name="The Broad Institute Genome Sequencing Center for Infectious Disease"/>
            <person name="Wu L."/>
            <person name="Ma J."/>
        </authorList>
    </citation>
    <scope>NUCLEOTIDE SEQUENCE [LARGE SCALE GENOMIC DNA]</scope>
    <source>
        <strain evidence="6">NBRC 105830</strain>
    </source>
</reference>
<protein>
    <recommendedName>
        <fullName evidence="4">Transcriptional regulator LacI/GalR-like sensor domain-containing protein</fullName>
    </recommendedName>
</protein>
<keyword evidence="3" id="KW-0804">Transcription</keyword>